<proteinExistence type="predicted"/>
<dbReference type="RefSeq" id="WP_211910308.1">
    <property type="nucleotide sequence ID" value="NZ_CP036498.1"/>
</dbReference>
<dbReference type="InterPro" id="IPR000572">
    <property type="entry name" value="OxRdtase_Mopterin-bd_dom"/>
</dbReference>
<dbReference type="InterPro" id="IPR036374">
    <property type="entry name" value="OxRdtase_Mopterin-bd_sf"/>
</dbReference>
<dbReference type="Proteomes" id="UP000682843">
    <property type="component" value="Chromosome"/>
</dbReference>
<evidence type="ECO:0000313" key="4">
    <source>
        <dbReference type="Proteomes" id="UP000682843"/>
    </source>
</evidence>
<dbReference type="CDD" id="cd02109">
    <property type="entry name" value="arch_bact_SO_family_Moco"/>
    <property type="match status" value="1"/>
</dbReference>
<dbReference type="PANTHER" id="PTHR43032:SF4">
    <property type="entry name" value="OXIDOREDUCTASE MOLYBDOPTERIN-BINDING DOMAIN-CONTAINING PROTEIN"/>
    <property type="match status" value="1"/>
</dbReference>
<organism evidence="3 4">
    <name type="scientific">Tardiphaga alba</name>
    <dbReference type="NCBI Taxonomy" id="340268"/>
    <lineage>
        <taxon>Bacteria</taxon>
        <taxon>Pseudomonadati</taxon>
        <taxon>Pseudomonadota</taxon>
        <taxon>Alphaproteobacteria</taxon>
        <taxon>Hyphomicrobiales</taxon>
        <taxon>Nitrobacteraceae</taxon>
        <taxon>Tardiphaga</taxon>
    </lineage>
</organism>
<evidence type="ECO:0000259" key="2">
    <source>
        <dbReference type="Pfam" id="PF00174"/>
    </source>
</evidence>
<sequence length="220" mass="25771">MDDNKTPSESKLTQTKQRWAREGRFLTGRPARPDEQRLPPGQHLTQDWPVLDLGITPNISRERWRLDVYGAVETPLFWDFAQFSAQPQSTFISDIHCVTTWSRYDNQWEGLSTRALLDACRPKPDARFVVLQSHDGYDTNLSLEDFASEDALLAHSWQGAPIERDHGGPVRVIVPHLYFWKSAKWLQRIEFRTDDKPGYWEVRGYHNRGDPWEEQRYSED</sequence>
<keyword evidence="4" id="KW-1185">Reference proteome</keyword>
<accession>A0ABX8AH86</accession>
<gene>
    <name evidence="3" type="ORF">RPMA_24560</name>
</gene>
<dbReference type="Pfam" id="PF00174">
    <property type="entry name" value="Oxidored_molyb"/>
    <property type="match status" value="1"/>
</dbReference>
<name>A0ABX8AH86_9BRAD</name>
<dbReference type="EMBL" id="CP036498">
    <property type="protein sequence ID" value="QUS41670.1"/>
    <property type="molecule type" value="Genomic_DNA"/>
</dbReference>
<dbReference type="PANTHER" id="PTHR43032">
    <property type="entry name" value="PROTEIN-METHIONINE-SULFOXIDE REDUCTASE"/>
    <property type="match status" value="1"/>
</dbReference>
<dbReference type="Gene3D" id="3.90.420.10">
    <property type="entry name" value="Oxidoreductase, molybdopterin-binding domain"/>
    <property type="match status" value="1"/>
</dbReference>
<evidence type="ECO:0000313" key="3">
    <source>
        <dbReference type="EMBL" id="QUS41670.1"/>
    </source>
</evidence>
<evidence type="ECO:0000256" key="1">
    <source>
        <dbReference type="SAM" id="MobiDB-lite"/>
    </source>
</evidence>
<protein>
    <submittedName>
        <fullName evidence="3">Sulfite oxidase-like oxidoreductase</fullName>
    </submittedName>
</protein>
<feature type="region of interest" description="Disordered" evidence="1">
    <location>
        <begin position="1"/>
        <end position="43"/>
    </location>
</feature>
<dbReference type="SUPFAM" id="SSF56524">
    <property type="entry name" value="Oxidoreductase molybdopterin-binding domain"/>
    <property type="match status" value="1"/>
</dbReference>
<feature type="domain" description="Oxidoreductase molybdopterin-binding" evidence="2">
    <location>
        <begin position="56"/>
        <end position="200"/>
    </location>
</feature>
<reference evidence="3 4" key="1">
    <citation type="submission" date="2019-02" db="EMBL/GenBank/DDBJ databases">
        <title>Emended description of the genus Rhodopseudomonas and description of Rhodopseudomonas albus sp. nov., a non-phototrophic, heavy-metal-tolerant bacterium isolated from garden soil.</title>
        <authorList>
            <person name="Bao Z."/>
            <person name="Cao W.W."/>
            <person name="Sato Y."/>
            <person name="Nishizawa T."/>
            <person name="Zhao J."/>
            <person name="Guo Y."/>
            <person name="Ohta H."/>
        </authorList>
    </citation>
    <scope>NUCLEOTIDE SEQUENCE [LARGE SCALE GENOMIC DNA]</scope>
    <source>
        <strain evidence="3 4">SK50-23</strain>
    </source>
</reference>